<feature type="chain" id="PRO_5032661624" evidence="1">
    <location>
        <begin position="25"/>
        <end position="311"/>
    </location>
</feature>
<proteinExistence type="predicted"/>
<feature type="signal peptide" evidence="1">
    <location>
        <begin position="1"/>
        <end position="24"/>
    </location>
</feature>
<evidence type="ECO:0000313" key="3">
    <source>
        <dbReference type="Proteomes" id="UP000634136"/>
    </source>
</evidence>
<organism evidence="2 3">
    <name type="scientific">Senna tora</name>
    <dbReference type="NCBI Taxonomy" id="362788"/>
    <lineage>
        <taxon>Eukaryota</taxon>
        <taxon>Viridiplantae</taxon>
        <taxon>Streptophyta</taxon>
        <taxon>Embryophyta</taxon>
        <taxon>Tracheophyta</taxon>
        <taxon>Spermatophyta</taxon>
        <taxon>Magnoliopsida</taxon>
        <taxon>eudicotyledons</taxon>
        <taxon>Gunneridae</taxon>
        <taxon>Pentapetalae</taxon>
        <taxon>rosids</taxon>
        <taxon>fabids</taxon>
        <taxon>Fabales</taxon>
        <taxon>Fabaceae</taxon>
        <taxon>Caesalpinioideae</taxon>
        <taxon>Cassia clade</taxon>
        <taxon>Senna</taxon>
    </lineage>
</organism>
<keyword evidence="3" id="KW-1185">Reference proteome</keyword>
<gene>
    <name evidence="2" type="ORF">G2W53_031515</name>
</gene>
<dbReference type="AlphaFoldDB" id="A0A834TAR4"/>
<evidence type="ECO:0000256" key="1">
    <source>
        <dbReference type="SAM" id="SignalP"/>
    </source>
</evidence>
<name>A0A834TAR4_9FABA</name>
<comment type="caution">
    <text evidence="2">The sequence shown here is derived from an EMBL/GenBank/DDBJ whole genome shotgun (WGS) entry which is preliminary data.</text>
</comment>
<keyword evidence="1" id="KW-0732">Signal</keyword>
<evidence type="ECO:0000313" key="2">
    <source>
        <dbReference type="EMBL" id="KAF7817546.1"/>
    </source>
</evidence>
<sequence length="311" mass="34788">MIMISPSLLFLWVAFGVFRLPLKARDSGFPQLICCAWSGRDNWLPLKARDSGFPQLICCAWSGRDNCSEITDSGVWISPVLLMGSLALFSARDNCLPERAFMEEVVSKVGKYHRLRLRSLICFEVPDFGDFLCSFAVPGVVGMIAFMEEVVLKVVKYSQAWTQILDLVVPLKALDSGFPQFIFCAWSGRDNSLTSCTSKVMDSGVWISPVPNWSLVPFSAWDNCFPERGGLKNDASKCVGLWFVVILLRRISSVHLLCGVSRTPLNAWDSAFKEEVVLEVGIFIGLDSMFDLVSLLKSWTSVVWFGFCYLV</sequence>
<dbReference type="Proteomes" id="UP000634136">
    <property type="component" value="Unassembled WGS sequence"/>
</dbReference>
<accession>A0A834TAR4</accession>
<dbReference type="EMBL" id="JAAIUW010000009">
    <property type="protein sequence ID" value="KAF7817546.1"/>
    <property type="molecule type" value="Genomic_DNA"/>
</dbReference>
<reference evidence="2" key="1">
    <citation type="submission" date="2020-09" db="EMBL/GenBank/DDBJ databases">
        <title>Genome-Enabled Discovery of Anthraquinone Biosynthesis in Senna tora.</title>
        <authorList>
            <person name="Kang S.-H."/>
            <person name="Pandey R.P."/>
            <person name="Lee C.-M."/>
            <person name="Sim J.-S."/>
            <person name="Jeong J.-T."/>
            <person name="Choi B.-S."/>
            <person name="Jung M."/>
            <person name="Ginzburg D."/>
            <person name="Zhao K."/>
            <person name="Won S.Y."/>
            <person name="Oh T.-J."/>
            <person name="Yu Y."/>
            <person name="Kim N.-H."/>
            <person name="Lee O.R."/>
            <person name="Lee T.-H."/>
            <person name="Bashyal P."/>
            <person name="Kim T.-S."/>
            <person name="Lee W.-H."/>
            <person name="Kawkins C."/>
            <person name="Kim C.-K."/>
            <person name="Kim J.S."/>
            <person name="Ahn B.O."/>
            <person name="Rhee S.Y."/>
            <person name="Sohng J.K."/>
        </authorList>
    </citation>
    <scope>NUCLEOTIDE SEQUENCE</scope>
    <source>
        <tissue evidence="2">Leaf</tissue>
    </source>
</reference>
<protein>
    <submittedName>
        <fullName evidence="2">Uncharacterized protein</fullName>
    </submittedName>
</protein>